<evidence type="ECO:0000259" key="2">
    <source>
        <dbReference type="Pfam" id="PF13439"/>
    </source>
</evidence>
<evidence type="ECO:0000313" key="3">
    <source>
        <dbReference type="EMBL" id="EFC98336.1"/>
    </source>
</evidence>
<protein>
    <recommendedName>
        <fullName evidence="2">Glycosyltransferase subfamily 4-like N-terminal domain-containing protein</fullName>
    </recommendedName>
</protein>
<reference evidence="3 4" key="1">
    <citation type="submission" date="2010-01" db="EMBL/GenBank/DDBJ databases">
        <authorList>
            <person name="Weinstock G."/>
            <person name="Sodergren E."/>
            <person name="Clifton S."/>
            <person name="Fulton L."/>
            <person name="Fulton B."/>
            <person name="Courtney L."/>
            <person name="Fronick C."/>
            <person name="Harrison M."/>
            <person name="Strong C."/>
            <person name="Farmer C."/>
            <person name="Delahaunty K."/>
            <person name="Markovic C."/>
            <person name="Hall O."/>
            <person name="Minx P."/>
            <person name="Tomlinson C."/>
            <person name="Mitreva M."/>
            <person name="Nelson J."/>
            <person name="Hou S."/>
            <person name="Wollam A."/>
            <person name="Pepin K.H."/>
            <person name="Johnson M."/>
            <person name="Bhonagiri V."/>
            <person name="Nash W.E."/>
            <person name="Warren W."/>
            <person name="Chinwalla A."/>
            <person name="Mardis E.R."/>
            <person name="Wilson R.K."/>
        </authorList>
    </citation>
    <scope>NUCLEOTIDE SEQUENCE [LARGE SCALE GENOMIC DNA]</scope>
    <source>
        <strain evidence="3 4">DSM 13479</strain>
    </source>
</reference>
<feature type="domain" description="Glycosyltransferase subfamily 4-like N-terminal" evidence="2">
    <location>
        <begin position="134"/>
        <end position="211"/>
    </location>
</feature>
<evidence type="ECO:0000313" key="4">
    <source>
        <dbReference type="Proteomes" id="UP000004968"/>
    </source>
</evidence>
<dbReference type="Gene3D" id="3.40.50.2000">
    <property type="entry name" value="Glycogen Phosphorylase B"/>
    <property type="match status" value="2"/>
</dbReference>
<dbReference type="HOGENOM" id="CLU_688351_0_0_9"/>
<dbReference type="CDD" id="cd03801">
    <property type="entry name" value="GT4_PimA-like"/>
    <property type="match status" value="1"/>
</dbReference>
<dbReference type="SUPFAM" id="SSF53756">
    <property type="entry name" value="UDP-Glycosyltransferase/glycogen phosphorylase"/>
    <property type="match status" value="1"/>
</dbReference>
<dbReference type="Proteomes" id="UP000004968">
    <property type="component" value="Unassembled WGS sequence"/>
</dbReference>
<gene>
    <name evidence="3" type="ORF">CLOSTHATH_03450</name>
</gene>
<proteinExistence type="predicted"/>
<name>D3AIL0_9FIRM</name>
<dbReference type="GeneID" id="93147559"/>
<dbReference type="PANTHER" id="PTHR46401:SF2">
    <property type="entry name" value="GLYCOSYLTRANSFERASE WBBK-RELATED"/>
    <property type="match status" value="1"/>
</dbReference>
<dbReference type="InterPro" id="IPR028098">
    <property type="entry name" value="Glyco_trans_4-like_N"/>
</dbReference>
<keyword evidence="1" id="KW-0808">Transferase</keyword>
<dbReference type="GO" id="GO:0009103">
    <property type="term" value="P:lipopolysaccharide biosynthetic process"/>
    <property type="evidence" value="ECO:0007669"/>
    <property type="project" value="TreeGrafter"/>
</dbReference>
<dbReference type="RefSeq" id="WP_006773921.1">
    <property type="nucleotide sequence ID" value="NZ_GG667667.1"/>
</dbReference>
<comment type="caution">
    <text evidence="3">The sequence shown here is derived from an EMBL/GenBank/DDBJ whole genome shotgun (WGS) entry which is preliminary data.</text>
</comment>
<dbReference type="AlphaFoldDB" id="D3AIL0"/>
<accession>D3AIL0</accession>
<dbReference type="Pfam" id="PF13692">
    <property type="entry name" value="Glyco_trans_1_4"/>
    <property type="match status" value="1"/>
</dbReference>
<sequence length="400" mass="45665">MKKKIALFTPYCILPPTGGGKARIFNLYKYLSSYFDISMLSLQQKEVISDISTEFITETFKQTTVPKTPKHQKEDDRIDIKCKGINVYDASLIYNINYSPIYEAKAKELITWSDLVILTCNPYLYPCLEPYLKDKLFIYDAHDVAYSVKTSLLSNVGHYKKKFLKDQFEVEKACCDRATLILTCSENDKNEIAEIFNIIPDKILVVPNGVDMMNTFFTGVPQRILNKEKLGIRDKKIGIFLGSAHPPNFDACDSIINFAYRCPETYFFLIGSQCTKYERISLPNNVGLLGMVNESVKNSILGIADFSVNPICSGSGTNVKMFDYMACGIPIISTLFATRGIENKDSFIICDIKEMPVYINQFDLSNQTNRVLEAYTYVKEYFNWDKIVKETLYPKLNQLL</sequence>
<evidence type="ECO:0000256" key="1">
    <source>
        <dbReference type="ARBA" id="ARBA00022679"/>
    </source>
</evidence>
<organism evidence="3 4">
    <name type="scientific">Hungatella hathewayi DSM 13479</name>
    <dbReference type="NCBI Taxonomy" id="566550"/>
    <lineage>
        <taxon>Bacteria</taxon>
        <taxon>Bacillati</taxon>
        <taxon>Bacillota</taxon>
        <taxon>Clostridia</taxon>
        <taxon>Lachnospirales</taxon>
        <taxon>Lachnospiraceae</taxon>
        <taxon>Hungatella</taxon>
    </lineage>
</organism>
<dbReference type="GO" id="GO:0016757">
    <property type="term" value="F:glycosyltransferase activity"/>
    <property type="evidence" value="ECO:0007669"/>
    <property type="project" value="TreeGrafter"/>
</dbReference>
<dbReference type="PANTHER" id="PTHR46401">
    <property type="entry name" value="GLYCOSYLTRANSFERASE WBBK-RELATED"/>
    <property type="match status" value="1"/>
</dbReference>
<dbReference type="Pfam" id="PF13439">
    <property type="entry name" value="Glyco_transf_4"/>
    <property type="match status" value="1"/>
</dbReference>
<dbReference type="EMBL" id="ACIO01000281">
    <property type="protein sequence ID" value="EFC98336.1"/>
    <property type="molecule type" value="Genomic_DNA"/>
</dbReference>